<gene>
    <name evidence="1" type="ORF">PL9214650223</name>
</gene>
<keyword evidence="2" id="KW-1185">Reference proteome</keyword>
<evidence type="ECO:0000313" key="1">
    <source>
        <dbReference type="EMBL" id="CUR34784.1"/>
    </source>
</evidence>
<dbReference type="RefSeq" id="WP_072721552.1">
    <property type="nucleotide sequence ID" value="NZ_LN889813.1"/>
</dbReference>
<dbReference type="AlphaFoldDB" id="A0A1J1LQC6"/>
<dbReference type="STRING" id="671072.PL9214650223"/>
<accession>A0A1J1LQC6</accession>
<protein>
    <submittedName>
        <fullName evidence="1">Uncharacterized protein</fullName>
    </submittedName>
</protein>
<dbReference type="EMBL" id="CZDF01000172">
    <property type="protein sequence ID" value="CUR34784.1"/>
    <property type="molecule type" value="Genomic_DNA"/>
</dbReference>
<reference evidence="2" key="1">
    <citation type="submission" date="2015-10" db="EMBL/GenBank/DDBJ databases">
        <authorList>
            <person name="Regsiter A."/>
            <person name="william w."/>
        </authorList>
    </citation>
    <scope>NUCLEOTIDE SEQUENCE [LARGE SCALE GENOMIC DNA]</scope>
</reference>
<proteinExistence type="predicted"/>
<name>A0A1J1LQC6_9CYAN</name>
<sequence length="67" mass="7638">MLKTFWGTVKQGKIELLEPSELVEGTQVLITLIPDDESEFWLQASKISLNAVWDNAEDDVYAELLKK</sequence>
<dbReference type="Proteomes" id="UP000184315">
    <property type="component" value="Unassembled WGS sequence"/>
</dbReference>
<dbReference type="OrthoDB" id="488931at2"/>
<evidence type="ECO:0000313" key="2">
    <source>
        <dbReference type="Proteomes" id="UP000184315"/>
    </source>
</evidence>
<organism evidence="1 2">
    <name type="scientific">Planktothrix tepida PCC 9214</name>
    <dbReference type="NCBI Taxonomy" id="671072"/>
    <lineage>
        <taxon>Bacteria</taxon>
        <taxon>Bacillati</taxon>
        <taxon>Cyanobacteriota</taxon>
        <taxon>Cyanophyceae</taxon>
        <taxon>Oscillatoriophycideae</taxon>
        <taxon>Oscillatoriales</taxon>
        <taxon>Microcoleaceae</taxon>
        <taxon>Planktothrix</taxon>
    </lineage>
</organism>